<dbReference type="InterPro" id="IPR016181">
    <property type="entry name" value="Acyl_CoA_acyltransferase"/>
</dbReference>
<dbReference type="InterPro" id="IPR050832">
    <property type="entry name" value="Bact_Acetyltransf"/>
</dbReference>
<evidence type="ECO:0000259" key="4">
    <source>
        <dbReference type="PROSITE" id="PS51186"/>
    </source>
</evidence>
<organism evidence="5 6">
    <name type="scientific">Actinospica durhamensis</name>
    <dbReference type="NCBI Taxonomy" id="1508375"/>
    <lineage>
        <taxon>Bacteria</taxon>
        <taxon>Bacillati</taxon>
        <taxon>Actinomycetota</taxon>
        <taxon>Actinomycetes</taxon>
        <taxon>Catenulisporales</taxon>
        <taxon>Actinospicaceae</taxon>
        <taxon>Actinospica</taxon>
    </lineage>
</organism>
<dbReference type="InterPro" id="IPR000182">
    <property type="entry name" value="GNAT_dom"/>
</dbReference>
<dbReference type="Pfam" id="PF00583">
    <property type="entry name" value="Acetyltransf_1"/>
    <property type="match status" value="1"/>
</dbReference>
<keyword evidence="2 5" id="KW-0012">Acyltransferase</keyword>
<dbReference type="Gene3D" id="3.40.630.30">
    <property type="match status" value="2"/>
</dbReference>
<evidence type="ECO:0000256" key="1">
    <source>
        <dbReference type="ARBA" id="ARBA00022679"/>
    </source>
</evidence>
<comment type="caution">
    <text evidence="5">The sequence shown here is derived from an EMBL/GenBank/DDBJ whole genome shotgun (WGS) entry which is preliminary data.</text>
</comment>
<accession>A0A941ESB9</accession>
<dbReference type="GO" id="GO:0016747">
    <property type="term" value="F:acyltransferase activity, transferring groups other than amino-acyl groups"/>
    <property type="evidence" value="ECO:0007669"/>
    <property type="project" value="InterPro"/>
</dbReference>
<feature type="region of interest" description="Disordered" evidence="3">
    <location>
        <begin position="184"/>
        <end position="226"/>
    </location>
</feature>
<dbReference type="RefSeq" id="WP_212531619.1">
    <property type="nucleotide sequence ID" value="NZ_JAGSOG010000184.1"/>
</dbReference>
<evidence type="ECO:0000313" key="5">
    <source>
        <dbReference type="EMBL" id="MBR7837152.1"/>
    </source>
</evidence>
<reference evidence="5" key="1">
    <citation type="submission" date="2021-04" db="EMBL/GenBank/DDBJ databases">
        <title>Genome based classification of Actinospica acidithermotolerans sp. nov., an actinobacterium isolated from an Indonesian hot spring.</title>
        <authorList>
            <person name="Kusuma A.B."/>
            <person name="Putra K.E."/>
            <person name="Nafisah S."/>
            <person name="Loh J."/>
            <person name="Nouioui I."/>
            <person name="Goodfellow M."/>
        </authorList>
    </citation>
    <scope>NUCLEOTIDE SEQUENCE</scope>
    <source>
        <strain evidence="5">CSCA 57</strain>
    </source>
</reference>
<keyword evidence="6" id="KW-1185">Reference proteome</keyword>
<dbReference type="EC" id="2.3.1.-" evidence="5"/>
<evidence type="ECO:0000256" key="2">
    <source>
        <dbReference type="ARBA" id="ARBA00023315"/>
    </source>
</evidence>
<dbReference type="Proteomes" id="UP000675781">
    <property type="component" value="Unassembled WGS sequence"/>
</dbReference>
<dbReference type="CDD" id="cd04301">
    <property type="entry name" value="NAT_SF"/>
    <property type="match status" value="1"/>
</dbReference>
<name>A0A941ESB9_9ACTN</name>
<dbReference type="PROSITE" id="PS51186">
    <property type="entry name" value="GNAT"/>
    <property type="match status" value="1"/>
</dbReference>
<dbReference type="PANTHER" id="PTHR43877">
    <property type="entry name" value="AMINOALKYLPHOSPHONATE N-ACETYLTRANSFERASE-RELATED-RELATED"/>
    <property type="match status" value="1"/>
</dbReference>
<dbReference type="EMBL" id="JAGSOG010000184">
    <property type="protein sequence ID" value="MBR7837152.1"/>
    <property type="molecule type" value="Genomic_DNA"/>
</dbReference>
<evidence type="ECO:0000256" key="3">
    <source>
        <dbReference type="SAM" id="MobiDB-lite"/>
    </source>
</evidence>
<keyword evidence="1 5" id="KW-0808">Transferase</keyword>
<sequence>MRPLFAPTVTVARPWRVTRVRATAEDVLAPDELDELVACQHAADLADRPGEPPCARAELLAQLAPPYRGTRFVHLAHDRSGRLVGYARLGIYGAFHRELAHATLTVHPSARRHGVGSALLEELAGAAAANGRRRLVLDGPRNAATEAFARSSGLAVSSCDLRSRLTLADPALAALLAAAIAPRRSGAPERLAEPSPEAPRAESAARGPHRWHASETPPPASLPAPRSGPDLLALRWAGPCPEYLLDALTGTLDTLHADPDDPSVTPFTPAEVRHRERAADRAGLREYTACLLDAETGSIAALSTAHTADGVRGEQNETVVVPAYRGQGLAIRVKAYLVRELLRAEPGLRVLETYNAVGNTRILAVNRRLGFVPVDTHAAWTMPL</sequence>
<dbReference type="AlphaFoldDB" id="A0A941ESB9"/>
<proteinExistence type="predicted"/>
<dbReference type="SUPFAM" id="SSF55729">
    <property type="entry name" value="Acyl-CoA N-acyltransferases (Nat)"/>
    <property type="match status" value="2"/>
</dbReference>
<protein>
    <submittedName>
        <fullName evidence="5">GNAT family N-acetyltransferase</fullName>
        <ecNumber evidence="5">2.3.1.-</ecNumber>
    </submittedName>
</protein>
<gene>
    <name evidence="5" type="ORF">KDL01_28000</name>
</gene>
<evidence type="ECO:0000313" key="6">
    <source>
        <dbReference type="Proteomes" id="UP000675781"/>
    </source>
</evidence>
<feature type="domain" description="N-acetyltransferase" evidence="4">
    <location>
        <begin position="26"/>
        <end position="182"/>
    </location>
</feature>